<protein>
    <recommendedName>
        <fullName evidence="1">4-coumarate--CoA ligase</fullName>
        <ecNumber evidence="1">6.2.1.12</ecNumber>
    </recommendedName>
</protein>
<dbReference type="InterPro" id="IPR000873">
    <property type="entry name" value="AMP-dep_synth/lig_dom"/>
</dbReference>
<name>A0A7I8L563_SPIIN</name>
<feature type="domain" description="AMP-binding enzyme C-terminal" evidence="4">
    <location>
        <begin position="456"/>
        <end position="547"/>
    </location>
</feature>
<dbReference type="Gene3D" id="3.30.300.30">
    <property type="match status" value="1"/>
</dbReference>
<dbReference type="GO" id="GO:0106290">
    <property type="term" value="F:trans-cinnamate-CoA ligase activity"/>
    <property type="evidence" value="ECO:0007669"/>
    <property type="project" value="UniProtKB-ARBA"/>
</dbReference>
<dbReference type="OrthoDB" id="10253115at2759"/>
<comment type="catalytic activity">
    <reaction evidence="2">
        <text>(E)-4-coumarate + ATP + CoA = (E)-4-coumaroyl-CoA + AMP + diphosphate</text>
        <dbReference type="Rhea" id="RHEA:19641"/>
        <dbReference type="ChEBI" id="CHEBI:12876"/>
        <dbReference type="ChEBI" id="CHEBI:30616"/>
        <dbReference type="ChEBI" id="CHEBI:33019"/>
        <dbReference type="ChEBI" id="CHEBI:57287"/>
        <dbReference type="ChEBI" id="CHEBI:85008"/>
        <dbReference type="ChEBI" id="CHEBI:456215"/>
        <dbReference type="EC" id="6.2.1.12"/>
    </reaction>
    <physiologicalReaction direction="left-to-right" evidence="2">
        <dbReference type="Rhea" id="RHEA:19642"/>
    </physiologicalReaction>
</comment>
<dbReference type="PANTHER" id="PTHR43201">
    <property type="entry name" value="ACYL-COA SYNTHETASE"/>
    <property type="match status" value="1"/>
</dbReference>
<dbReference type="EC" id="6.2.1.12" evidence="1"/>
<evidence type="ECO:0000259" key="4">
    <source>
        <dbReference type="Pfam" id="PF13193"/>
    </source>
</evidence>
<evidence type="ECO:0000313" key="5">
    <source>
        <dbReference type="EMBL" id="CAA7404912.1"/>
    </source>
</evidence>
<evidence type="ECO:0000256" key="1">
    <source>
        <dbReference type="ARBA" id="ARBA00012959"/>
    </source>
</evidence>
<dbReference type="InterPro" id="IPR025110">
    <property type="entry name" value="AMP-bd_C"/>
</dbReference>
<feature type="domain" description="AMP-dependent synthetase/ligase" evidence="3">
    <location>
        <begin position="25"/>
        <end position="405"/>
    </location>
</feature>
<dbReference type="GO" id="GO:0006631">
    <property type="term" value="P:fatty acid metabolic process"/>
    <property type="evidence" value="ECO:0007669"/>
    <property type="project" value="TreeGrafter"/>
</dbReference>
<evidence type="ECO:0000259" key="3">
    <source>
        <dbReference type="Pfam" id="PF00501"/>
    </source>
</evidence>
<dbReference type="InterPro" id="IPR045851">
    <property type="entry name" value="AMP-bd_C_sf"/>
</dbReference>
<sequence>MSSYSRGHICQCLSRILARRRDEALTICSESGARRTGGMFVEGVLRLARGLVALGVRRGDVVAIAAYNSEWFIEWLLAVALVGGVAAPLNYRWSDKETKDAVAAVEPVVLAVDEGCRRWAAELGDGSVPSIRWCVLMGESPRCLNGHDNGLDQYIIKKPVEDPSFDYIWAPEDIALICFTSGTTGKPKGVAISHMSLIIQSYAKIAIVGYTEDDIYLHTAPLCHIGGISSCITMLMVGGCHVFQPKFDANVSVRSIEEHQVTSLITVPTMVAVLASFIGKENEWAGAKSVRKVLNGGGGLSHDLICAAVRMFPCAKLISAYGMTEACSSLTFKTLHDPISPKVGTASHKSYIATPGSPAHRVRGVCVGKPPLHVELCIRGSSTDNCGPEVGSILSRGAHLMVQYWSRVNVETLDRRTSGWLDTGDTGWIDGDGELWLVGRTNGRIKCGGENVYPEEVEGVLLQHPGVSSVVVFGIPDAHFTERIAACVCVKEGWNWVDDGSAPSRERNQLSSHILQAHCRQRHLSRFKIPKIYMQWEKPFPCTTSGKLKREEVRSKVISDLRSLHSSL</sequence>
<reference evidence="5" key="1">
    <citation type="submission" date="2020-02" db="EMBL/GenBank/DDBJ databases">
        <authorList>
            <person name="Scholz U."/>
            <person name="Mascher M."/>
            <person name="Fiebig A."/>
        </authorList>
    </citation>
    <scope>NUCLEOTIDE SEQUENCE</scope>
</reference>
<dbReference type="CDD" id="cd04433">
    <property type="entry name" value="AFD_class_I"/>
    <property type="match status" value="1"/>
</dbReference>
<accession>A0A7I8L563</accession>
<dbReference type="SUPFAM" id="SSF56801">
    <property type="entry name" value="Acetyl-CoA synthetase-like"/>
    <property type="match status" value="1"/>
</dbReference>
<keyword evidence="6" id="KW-1185">Reference proteome</keyword>
<dbReference type="Pfam" id="PF13193">
    <property type="entry name" value="AMP-binding_C"/>
    <property type="match status" value="1"/>
</dbReference>
<dbReference type="PROSITE" id="PS00455">
    <property type="entry name" value="AMP_BINDING"/>
    <property type="match status" value="1"/>
</dbReference>
<dbReference type="InterPro" id="IPR020845">
    <property type="entry name" value="AMP-binding_CS"/>
</dbReference>
<evidence type="ECO:0000256" key="2">
    <source>
        <dbReference type="ARBA" id="ARBA00034252"/>
    </source>
</evidence>
<dbReference type="PANTHER" id="PTHR43201:SF32">
    <property type="entry name" value="2-SUCCINYLBENZOATE--COA LIGASE, CHLOROPLASTIC_PEROXISOMAL"/>
    <property type="match status" value="1"/>
</dbReference>
<dbReference type="GO" id="GO:0016207">
    <property type="term" value="F:4-coumarate-CoA ligase activity"/>
    <property type="evidence" value="ECO:0007669"/>
    <property type="project" value="UniProtKB-EC"/>
</dbReference>
<dbReference type="Gene3D" id="3.40.50.12780">
    <property type="entry name" value="N-terminal domain of ligase-like"/>
    <property type="match status" value="1"/>
</dbReference>
<dbReference type="AlphaFoldDB" id="A0A7I8L563"/>
<gene>
    <name evidence="5" type="ORF">SI8410_11015590</name>
</gene>
<organism evidence="5 6">
    <name type="scientific">Spirodela intermedia</name>
    <name type="common">Intermediate duckweed</name>
    <dbReference type="NCBI Taxonomy" id="51605"/>
    <lineage>
        <taxon>Eukaryota</taxon>
        <taxon>Viridiplantae</taxon>
        <taxon>Streptophyta</taxon>
        <taxon>Embryophyta</taxon>
        <taxon>Tracheophyta</taxon>
        <taxon>Spermatophyta</taxon>
        <taxon>Magnoliopsida</taxon>
        <taxon>Liliopsida</taxon>
        <taxon>Araceae</taxon>
        <taxon>Lemnoideae</taxon>
        <taxon>Spirodela</taxon>
    </lineage>
</organism>
<dbReference type="Pfam" id="PF00501">
    <property type="entry name" value="AMP-binding"/>
    <property type="match status" value="1"/>
</dbReference>
<dbReference type="Proteomes" id="UP000663760">
    <property type="component" value="Chromosome 11"/>
</dbReference>
<dbReference type="GO" id="GO:0031956">
    <property type="term" value="F:medium-chain fatty acid-CoA ligase activity"/>
    <property type="evidence" value="ECO:0007669"/>
    <property type="project" value="TreeGrafter"/>
</dbReference>
<dbReference type="InterPro" id="IPR042099">
    <property type="entry name" value="ANL_N_sf"/>
</dbReference>
<evidence type="ECO:0000313" key="6">
    <source>
        <dbReference type="Proteomes" id="UP000663760"/>
    </source>
</evidence>
<dbReference type="EMBL" id="LR746274">
    <property type="protein sequence ID" value="CAA7404912.1"/>
    <property type="molecule type" value="Genomic_DNA"/>
</dbReference>
<dbReference type="GO" id="GO:0009698">
    <property type="term" value="P:phenylpropanoid metabolic process"/>
    <property type="evidence" value="ECO:0007669"/>
    <property type="project" value="UniProtKB-ARBA"/>
</dbReference>
<proteinExistence type="predicted"/>